<evidence type="ECO:0000313" key="3">
    <source>
        <dbReference type="EMBL" id="QSE93132.1"/>
    </source>
</evidence>
<dbReference type="PANTHER" id="PTHR35601">
    <property type="entry name" value="TOXIN RELE"/>
    <property type="match status" value="1"/>
</dbReference>
<evidence type="ECO:0000313" key="4">
    <source>
        <dbReference type="Proteomes" id="UP000662986"/>
    </source>
</evidence>
<comment type="similarity">
    <text evidence="1">Belongs to the RelE toxin family.</text>
</comment>
<dbReference type="RefSeq" id="WP_206009721.1">
    <property type="nucleotide sequence ID" value="NZ_CP070619.1"/>
</dbReference>
<reference evidence="3 4" key="1">
    <citation type="journal article" date="2021" name="Microbiol. Resour. Announc.">
        <title>Complete Genome Sequences of Two Rhodococcus sp. Strains with Large and Linear Chromosomes, Isolated from Apple Rhizosphere.</title>
        <authorList>
            <person name="Benning S."/>
            <person name="Brugnone N."/>
            <person name="Siani R."/>
            <person name="Kublik S."/>
            <person name="Schloter M."/>
            <person name="Rad V."/>
        </authorList>
    </citation>
    <scope>NUCLEOTIDE SEQUENCE [LARGE SCALE GENOMIC DNA]</scope>
    <source>
        <strain evidence="3 4">R79</strain>
    </source>
</reference>
<keyword evidence="2" id="KW-1277">Toxin-antitoxin system</keyword>
<sequence>MSERYSVQVPRKVVKTIASLQRTEQRRIQGAIELLAENPRPPSCTAMVGYSNTYRVRVGTYRIIYEVRDRELIVIVIHVGHRRNAYR</sequence>
<dbReference type="Gene3D" id="3.30.2310.20">
    <property type="entry name" value="RelE-like"/>
    <property type="match status" value="1"/>
</dbReference>
<organism evidence="3 4">
    <name type="scientific">Rhodococcus pseudokoreensis</name>
    <dbReference type="NCBI Taxonomy" id="2811421"/>
    <lineage>
        <taxon>Bacteria</taxon>
        <taxon>Bacillati</taxon>
        <taxon>Actinomycetota</taxon>
        <taxon>Actinomycetes</taxon>
        <taxon>Mycobacteriales</taxon>
        <taxon>Nocardiaceae</taxon>
        <taxon>Rhodococcus</taxon>
    </lineage>
</organism>
<dbReference type="InterPro" id="IPR007712">
    <property type="entry name" value="RelE/ParE_toxin"/>
</dbReference>
<dbReference type="Pfam" id="PF05016">
    <property type="entry name" value="ParE_toxin"/>
    <property type="match status" value="1"/>
</dbReference>
<dbReference type="Proteomes" id="UP000662986">
    <property type="component" value="Chromosome"/>
</dbReference>
<gene>
    <name evidence="3" type="ORF">JWS13_33360</name>
</gene>
<proteinExistence type="inferred from homology"/>
<dbReference type="InterPro" id="IPR035093">
    <property type="entry name" value="RelE/ParE_toxin_dom_sf"/>
</dbReference>
<dbReference type="SUPFAM" id="SSF143011">
    <property type="entry name" value="RelE-like"/>
    <property type="match status" value="1"/>
</dbReference>
<evidence type="ECO:0000256" key="1">
    <source>
        <dbReference type="ARBA" id="ARBA00006226"/>
    </source>
</evidence>
<accession>A0A974ZX26</accession>
<protein>
    <submittedName>
        <fullName evidence="3">Type II toxin-antitoxin system RelE/ParE family toxin</fullName>
    </submittedName>
</protein>
<dbReference type="PANTHER" id="PTHR35601:SF1">
    <property type="entry name" value="TOXIN RELE"/>
    <property type="match status" value="1"/>
</dbReference>
<dbReference type="EMBL" id="CP070619">
    <property type="protein sequence ID" value="QSE93132.1"/>
    <property type="molecule type" value="Genomic_DNA"/>
</dbReference>
<name>A0A974ZX26_9NOCA</name>
<keyword evidence="4" id="KW-1185">Reference proteome</keyword>
<evidence type="ECO:0000256" key="2">
    <source>
        <dbReference type="ARBA" id="ARBA00022649"/>
    </source>
</evidence>
<reference evidence="3 4" key="2">
    <citation type="journal article" date="2022" name="Arch. Microbiol.">
        <title>Rhodococcus pseudokoreensis sp. nov. isolated from the rhizosphere of young M26 apple rootstocks.</title>
        <authorList>
            <person name="Kampfer P."/>
            <person name="Glaeser S.P."/>
            <person name="Blom J."/>
            <person name="Wolf J."/>
            <person name="Benning S."/>
            <person name="Schloter M."/>
            <person name="Neumann-Schaal M."/>
        </authorList>
    </citation>
    <scope>NUCLEOTIDE SEQUENCE [LARGE SCALE GENOMIC DNA]</scope>
    <source>
        <strain evidence="3 4">R79</strain>
    </source>
</reference>